<feature type="region of interest" description="Disordered" evidence="1">
    <location>
        <begin position="80"/>
        <end position="106"/>
    </location>
</feature>
<accession>A0ABV0QL70</accession>
<organism evidence="2 3">
    <name type="scientific">Xenoophorus captivus</name>
    <dbReference type="NCBI Taxonomy" id="1517983"/>
    <lineage>
        <taxon>Eukaryota</taxon>
        <taxon>Metazoa</taxon>
        <taxon>Chordata</taxon>
        <taxon>Craniata</taxon>
        <taxon>Vertebrata</taxon>
        <taxon>Euteleostomi</taxon>
        <taxon>Actinopterygii</taxon>
        <taxon>Neopterygii</taxon>
        <taxon>Teleostei</taxon>
        <taxon>Neoteleostei</taxon>
        <taxon>Acanthomorphata</taxon>
        <taxon>Ovalentaria</taxon>
        <taxon>Atherinomorphae</taxon>
        <taxon>Cyprinodontiformes</taxon>
        <taxon>Goodeidae</taxon>
        <taxon>Xenoophorus</taxon>
    </lineage>
</organism>
<comment type="caution">
    <text evidence="2">The sequence shown here is derived from an EMBL/GenBank/DDBJ whole genome shotgun (WGS) entry which is preliminary data.</text>
</comment>
<dbReference type="EMBL" id="JAHRIN010016929">
    <property type="protein sequence ID" value="MEQ2196540.1"/>
    <property type="molecule type" value="Genomic_DNA"/>
</dbReference>
<sequence>MFPDAFVQMCILSPQMTVVMVIPSIPTFYSHSFTLSCSHHGIGPWAIFCCPHSPPEPQGMRCGQPFGPWHSSPPPGGGCLAHSAISRSSDRPKSSGRWARPCPAGLPPSLPSCPPVPGRHPRFPVLPLRQPSSHLRSHTEMERVKVAAQLAPPAPSRCP</sequence>
<protein>
    <submittedName>
        <fullName evidence="2">Uncharacterized protein</fullName>
    </submittedName>
</protein>
<evidence type="ECO:0000313" key="2">
    <source>
        <dbReference type="EMBL" id="MEQ2196540.1"/>
    </source>
</evidence>
<evidence type="ECO:0000256" key="1">
    <source>
        <dbReference type="SAM" id="MobiDB-lite"/>
    </source>
</evidence>
<name>A0ABV0QL70_9TELE</name>
<keyword evidence="3" id="KW-1185">Reference proteome</keyword>
<evidence type="ECO:0000313" key="3">
    <source>
        <dbReference type="Proteomes" id="UP001434883"/>
    </source>
</evidence>
<dbReference type="Proteomes" id="UP001434883">
    <property type="component" value="Unassembled WGS sequence"/>
</dbReference>
<gene>
    <name evidence="2" type="ORF">XENOCAPTIV_002406</name>
</gene>
<proteinExistence type="predicted"/>
<reference evidence="2 3" key="1">
    <citation type="submission" date="2021-06" db="EMBL/GenBank/DDBJ databases">
        <authorList>
            <person name="Palmer J.M."/>
        </authorList>
    </citation>
    <scope>NUCLEOTIDE SEQUENCE [LARGE SCALE GENOMIC DNA]</scope>
    <source>
        <strain evidence="2 3">XC_2019</strain>
        <tissue evidence="2">Muscle</tissue>
    </source>
</reference>